<keyword evidence="10" id="KW-1185">Reference proteome</keyword>
<evidence type="ECO:0000256" key="3">
    <source>
        <dbReference type="ARBA" id="ARBA00023110"/>
    </source>
</evidence>
<keyword evidence="3 5" id="KW-0697">Rotamase</keyword>
<name>A0A1I5TWQ4_HYMAR</name>
<dbReference type="AlphaFoldDB" id="A0A1I5TWQ4"/>
<dbReference type="InterPro" id="IPR001179">
    <property type="entry name" value="PPIase_FKBP_dom"/>
</dbReference>
<evidence type="ECO:0000256" key="2">
    <source>
        <dbReference type="ARBA" id="ARBA00006577"/>
    </source>
</evidence>
<dbReference type="STRING" id="1227077.SAMN04515668_0639"/>
<evidence type="ECO:0000256" key="7">
    <source>
        <dbReference type="SAM" id="SignalP"/>
    </source>
</evidence>
<protein>
    <recommendedName>
        <fullName evidence="6">Peptidyl-prolyl cis-trans isomerase</fullName>
        <ecNumber evidence="6">5.2.1.8</ecNumber>
    </recommendedName>
</protein>
<dbReference type="PANTHER" id="PTHR43811:SF19">
    <property type="entry name" value="39 KDA FK506-BINDING NUCLEAR PROTEIN"/>
    <property type="match status" value="1"/>
</dbReference>
<dbReference type="Gene3D" id="3.10.50.40">
    <property type="match status" value="2"/>
</dbReference>
<accession>A0A1I5TWQ4</accession>
<dbReference type="PROSITE" id="PS50059">
    <property type="entry name" value="FKBP_PPIASE"/>
    <property type="match status" value="2"/>
</dbReference>
<evidence type="ECO:0000313" key="9">
    <source>
        <dbReference type="EMBL" id="SFP87510.1"/>
    </source>
</evidence>
<feature type="domain" description="PPIase FKBP-type" evidence="8">
    <location>
        <begin position="214"/>
        <end position="303"/>
    </location>
</feature>
<dbReference type="GO" id="GO:0003755">
    <property type="term" value="F:peptidyl-prolyl cis-trans isomerase activity"/>
    <property type="evidence" value="ECO:0007669"/>
    <property type="project" value="UniProtKB-UniRule"/>
</dbReference>
<sequence>MTYPFFSNLNRLLLLTFLVASGLFTTACQKDAPEPKDYSGIDDEIITKYLAEKNITTAQKQPSGFYFIPVTSNPNGVKVTPGSTVSVLYTGRLLDASGTVFATSSQNNTPSSFIVGARQVIPGFEAGVALMKIGDKAEFIIPSALAYGPASQGGVPANSVVRFEVEVVDQKLYDDSLIVQHLVNKNITNAQRQPSGLHFVPVTTNPNAVPATAGKTVSVLYTGQLLDGTVFDATSRRGNVPLEFIVGRAQVIAGFDEGIALMKKGEKATLFIPSALAYGTQGAGATIQPNTVLRFDVELVDVK</sequence>
<evidence type="ECO:0000313" key="10">
    <source>
        <dbReference type="Proteomes" id="UP000199029"/>
    </source>
</evidence>
<dbReference type="InterPro" id="IPR046357">
    <property type="entry name" value="PPIase_dom_sf"/>
</dbReference>
<proteinExistence type="inferred from homology"/>
<organism evidence="9 10">
    <name type="scientific">Hymenobacter arizonensis</name>
    <name type="common">Siccationidurans arizonensis</name>
    <dbReference type="NCBI Taxonomy" id="1227077"/>
    <lineage>
        <taxon>Bacteria</taxon>
        <taxon>Pseudomonadati</taxon>
        <taxon>Bacteroidota</taxon>
        <taxon>Cytophagia</taxon>
        <taxon>Cytophagales</taxon>
        <taxon>Hymenobacteraceae</taxon>
        <taxon>Hymenobacter</taxon>
    </lineage>
</organism>
<evidence type="ECO:0000256" key="1">
    <source>
        <dbReference type="ARBA" id="ARBA00000971"/>
    </source>
</evidence>
<keyword evidence="7" id="KW-0732">Signal</keyword>
<evidence type="ECO:0000259" key="8">
    <source>
        <dbReference type="PROSITE" id="PS50059"/>
    </source>
</evidence>
<dbReference type="OrthoDB" id="9814548at2"/>
<dbReference type="Proteomes" id="UP000199029">
    <property type="component" value="Unassembled WGS sequence"/>
</dbReference>
<dbReference type="EMBL" id="FOXS01000001">
    <property type="protein sequence ID" value="SFP87510.1"/>
    <property type="molecule type" value="Genomic_DNA"/>
</dbReference>
<evidence type="ECO:0000256" key="4">
    <source>
        <dbReference type="ARBA" id="ARBA00023235"/>
    </source>
</evidence>
<comment type="similarity">
    <text evidence="2 6">Belongs to the FKBP-type PPIase family.</text>
</comment>
<dbReference type="PANTHER" id="PTHR43811">
    <property type="entry name" value="FKBP-TYPE PEPTIDYL-PROLYL CIS-TRANS ISOMERASE FKPA"/>
    <property type="match status" value="1"/>
</dbReference>
<dbReference type="SUPFAM" id="SSF54534">
    <property type="entry name" value="FKBP-like"/>
    <property type="match status" value="2"/>
</dbReference>
<dbReference type="EC" id="5.2.1.8" evidence="6"/>
<feature type="domain" description="PPIase FKBP-type" evidence="8">
    <location>
        <begin position="82"/>
        <end position="171"/>
    </location>
</feature>
<feature type="signal peptide" evidence="7">
    <location>
        <begin position="1"/>
        <end position="27"/>
    </location>
</feature>
<dbReference type="Pfam" id="PF00254">
    <property type="entry name" value="FKBP_C"/>
    <property type="match status" value="2"/>
</dbReference>
<keyword evidence="4 5" id="KW-0413">Isomerase</keyword>
<gene>
    <name evidence="9" type="ORF">SAMN04515668_0639</name>
</gene>
<evidence type="ECO:0000256" key="6">
    <source>
        <dbReference type="RuleBase" id="RU003915"/>
    </source>
</evidence>
<feature type="chain" id="PRO_5011527504" description="Peptidyl-prolyl cis-trans isomerase" evidence="7">
    <location>
        <begin position="28"/>
        <end position="303"/>
    </location>
</feature>
<evidence type="ECO:0000256" key="5">
    <source>
        <dbReference type="PROSITE-ProRule" id="PRU00277"/>
    </source>
</evidence>
<reference evidence="10" key="1">
    <citation type="submission" date="2016-10" db="EMBL/GenBank/DDBJ databases">
        <authorList>
            <person name="Varghese N."/>
            <person name="Submissions S."/>
        </authorList>
    </citation>
    <scope>NUCLEOTIDE SEQUENCE [LARGE SCALE GENOMIC DNA]</scope>
    <source>
        <strain evidence="10">OR362-8,ATCC BAA-1266,JCM 13504</strain>
    </source>
</reference>
<comment type="catalytic activity">
    <reaction evidence="1 5 6">
        <text>[protein]-peptidylproline (omega=180) = [protein]-peptidylproline (omega=0)</text>
        <dbReference type="Rhea" id="RHEA:16237"/>
        <dbReference type="Rhea" id="RHEA-COMP:10747"/>
        <dbReference type="Rhea" id="RHEA-COMP:10748"/>
        <dbReference type="ChEBI" id="CHEBI:83833"/>
        <dbReference type="ChEBI" id="CHEBI:83834"/>
        <dbReference type="EC" id="5.2.1.8"/>
    </reaction>
</comment>